<evidence type="ECO:0000256" key="1">
    <source>
        <dbReference type="SAM" id="Phobius"/>
    </source>
</evidence>
<evidence type="ECO:0000313" key="3">
    <source>
        <dbReference type="Proteomes" id="UP000198393"/>
    </source>
</evidence>
<keyword evidence="1" id="KW-0812">Transmembrane</keyword>
<proteinExistence type="predicted"/>
<dbReference type="RefSeq" id="WP_089355359.1">
    <property type="nucleotide sequence ID" value="NZ_FZPD01000001.1"/>
</dbReference>
<protein>
    <recommendedName>
        <fullName evidence="4">Anti-sigma factor</fullName>
    </recommendedName>
</protein>
<evidence type="ECO:0000313" key="2">
    <source>
        <dbReference type="EMBL" id="SNS54544.1"/>
    </source>
</evidence>
<dbReference type="OrthoDB" id="1143801at2"/>
<accession>A0A239FEN1</accession>
<gene>
    <name evidence="2" type="ORF">SAMN05421640_0605</name>
</gene>
<feature type="transmembrane region" description="Helical" evidence="1">
    <location>
        <begin position="45"/>
        <end position="63"/>
    </location>
</feature>
<name>A0A239FEN1_EKHLU</name>
<keyword evidence="1" id="KW-1133">Transmembrane helix</keyword>
<organism evidence="2 3">
    <name type="scientific">Ekhidna lutea</name>
    <dbReference type="NCBI Taxonomy" id="447679"/>
    <lineage>
        <taxon>Bacteria</taxon>
        <taxon>Pseudomonadati</taxon>
        <taxon>Bacteroidota</taxon>
        <taxon>Cytophagia</taxon>
        <taxon>Cytophagales</taxon>
        <taxon>Reichenbachiellaceae</taxon>
        <taxon>Ekhidna</taxon>
    </lineage>
</organism>
<sequence>MWDSLKEHIENSREEFEVYPFDSDQEWGKLSKKIKPVSNRNPWKITGIAACLALILMGSVLFFSSEEKPVNQVAELENFYSGEINHKISLIKNHLGDDKILKDLQEMDAVFGELKDDLKDNVDNEEVIMAMMENYRLKLQILEEILNELEKEQSEEVL</sequence>
<keyword evidence="3" id="KW-1185">Reference proteome</keyword>
<reference evidence="2 3" key="1">
    <citation type="submission" date="2017-06" db="EMBL/GenBank/DDBJ databases">
        <authorList>
            <person name="Kim H.J."/>
            <person name="Triplett B.A."/>
        </authorList>
    </citation>
    <scope>NUCLEOTIDE SEQUENCE [LARGE SCALE GENOMIC DNA]</scope>
    <source>
        <strain evidence="2 3">DSM 19307</strain>
    </source>
</reference>
<keyword evidence="1" id="KW-0472">Membrane</keyword>
<evidence type="ECO:0008006" key="4">
    <source>
        <dbReference type="Google" id="ProtNLM"/>
    </source>
</evidence>
<dbReference type="AlphaFoldDB" id="A0A239FEN1"/>
<dbReference type="Proteomes" id="UP000198393">
    <property type="component" value="Unassembled WGS sequence"/>
</dbReference>
<dbReference type="EMBL" id="FZPD01000001">
    <property type="protein sequence ID" value="SNS54544.1"/>
    <property type="molecule type" value="Genomic_DNA"/>
</dbReference>